<keyword evidence="2" id="KW-1185">Reference proteome</keyword>
<dbReference type="Proteomes" id="UP000499080">
    <property type="component" value="Unassembled WGS sequence"/>
</dbReference>
<sequence length="103" mass="11644">MSTRKLPSLPISHSSPVCYLNAKIETYRKRNKATICFNCSGYFYSGRSCHMSPRCIKCNSQHATKECSIREKIENTVCIYCGEKGHLSAWRGCKALLSTQTTK</sequence>
<evidence type="ECO:0000313" key="2">
    <source>
        <dbReference type="Proteomes" id="UP000499080"/>
    </source>
</evidence>
<proteinExistence type="predicted"/>
<evidence type="ECO:0008006" key="3">
    <source>
        <dbReference type="Google" id="ProtNLM"/>
    </source>
</evidence>
<protein>
    <recommendedName>
        <fullName evidence="3">CCHC-type domain-containing protein</fullName>
    </recommendedName>
</protein>
<accession>A0A4Y2LTT7</accession>
<comment type="caution">
    <text evidence="1">The sequence shown here is derived from an EMBL/GenBank/DDBJ whole genome shotgun (WGS) entry which is preliminary data.</text>
</comment>
<evidence type="ECO:0000313" key="1">
    <source>
        <dbReference type="EMBL" id="GBN16787.1"/>
    </source>
</evidence>
<dbReference type="AlphaFoldDB" id="A0A4Y2LTT7"/>
<dbReference type="OrthoDB" id="6624230at2759"/>
<reference evidence="1 2" key="1">
    <citation type="journal article" date="2019" name="Sci. Rep.">
        <title>Orb-weaving spider Araneus ventricosus genome elucidates the spidroin gene catalogue.</title>
        <authorList>
            <person name="Kono N."/>
            <person name="Nakamura H."/>
            <person name="Ohtoshi R."/>
            <person name="Moran D.A.P."/>
            <person name="Shinohara A."/>
            <person name="Yoshida Y."/>
            <person name="Fujiwara M."/>
            <person name="Mori M."/>
            <person name="Tomita M."/>
            <person name="Arakawa K."/>
        </authorList>
    </citation>
    <scope>NUCLEOTIDE SEQUENCE [LARGE SCALE GENOMIC DNA]</scope>
</reference>
<dbReference type="EMBL" id="BGPR01006184">
    <property type="protein sequence ID" value="GBN16787.1"/>
    <property type="molecule type" value="Genomic_DNA"/>
</dbReference>
<organism evidence="1 2">
    <name type="scientific">Araneus ventricosus</name>
    <name type="common">Orbweaver spider</name>
    <name type="synonym">Epeira ventricosa</name>
    <dbReference type="NCBI Taxonomy" id="182803"/>
    <lineage>
        <taxon>Eukaryota</taxon>
        <taxon>Metazoa</taxon>
        <taxon>Ecdysozoa</taxon>
        <taxon>Arthropoda</taxon>
        <taxon>Chelicerata</taxon>
        <taxon>Arachnida</taxon>
        <taxon>Araneae</taxon>
        <taxon>Araneomorphae</taxon>
        <taxon>Entelegynae</taxon>
        <taxon>Araneoidea</taxon>
        <taxon>Araneidae</taxon>
        <taxon>Araneus</taxon>
    </lineage>
</organism>
<gene>
    <name evidence="1" type="ORF">AVEN_161959_1</name>
</gene>
<name>A0A4Y2LTT7_ARAVE</name>